<organism evidence="1 2">
    <name type="scientific">Paenibacillus algicola</name>
    <dbReference type="NCBI Taxonomy" id="2565926"/>
    <lineage>
        <taxon>Bacteria</taxon>
        <taxon>Bacillati</taxon>
        <taxon>Bacillota</taxon>
        <taxon>Bacilli</taxon>
        <taxon>Bacillales</taxon>
        <taxon>Paenibacillaceae</taxon>
        <taxon>Paenibacillus</taxon>
    </lineage>
</organism>
<accession>A0A4P8XRC8</accession>
<dbReference type="OrthoDB" id="2626088at2"/>
<proteinExistence type="predicted"/>
<evidence type="ECO:0000313" key="2">
    <source>
        <dbReference type="Proteomes" id="UP000300879"/>
    </source>
</evidence>
<dbReference type="EMBL" id="CP040396">
    <property type="protein sequence ID" value="QCT03029.1"/>
    <property type="molecule type" value="Genomic_DNA"/>
</dbReference>
<protein>
    <submittedName>
        <fullName evidence="1">Uncharacterized protein</fullName>
    </submittedName>
</protein>
<dbReference type="AlphaFoldDB" id="A0A4P8XRC8"/>
<reference evidence="1 2" key="1">
    <citation type="submission" date="2019-05" db="EMBL/GenBank/DDBJ databases">
        <authorList>
            <person name="Chen C."/>
        </authorList>
    </citation>
    <scope>NUCLEOTIDE SEQUENCE [LARGE SCALE GENOMIC DNA]</scope>
    <source>
        <strain evidence="1 2">HB172198</strain>
    </source>
</reference>
<keyword evidence="2" id="KW-1185">Reference proteome</keyword>
<dbReference type="RefSeq" id="WP_138225966.1">
    <property type="nucleotide sequence ID" value="NZ_CP040396.1"/>
</dbReference>
<sequence length="61" mass="7189">MELEYFGAQDPADLSEEQLEQSYEALYQNIGHWVKQSKCITRVPCRSEFSDDEDCEVQHDF</sequence>
<gene>
    <name evidence="1" type="ORF">E6C60_2317</name>
</gene>
<dbReference type="KEGG" id="palo:E6C60_2317"/>
<name>A0A4P8XRC8_9BACL</name>
<dbReference type="Proteomes" id="UP000300879">
    <property type="component" value="Chromosome"/>
</dbReference>
<evidence type="ECO:0000313" key="1">
    <source>
        <dbReference type="EMBL" id="QCT03029.1"/>
    </source>
</evidence>